<gene>
    <name evidence="1" type="ORF">A3D01_03165</name>
</gene>
<dbReference type="EMBL" id="MGGR01000005">
    <property type="protein sequence ID" value="OGM34517.1"/>
    <property type="molecule type" value="Genomic_DNA"/>
</dbReference>
<organism evidence="1 2">
    <name type="scientific">Candidatus Woesebacteria bacterium RIFCSPHIGHO2_02_FULL_39_13</name>
    <dbReference type="NCBI Taxonomy" id="1802505"/>
    <lineage>
        <taxon>Bacteria</taxon>
        <taxon>Candidatus Woeseibacteriota</taxon>
    </lineage>
</organism>
<dbReference type="Gene3D" id="3.90.79.10">
    <property type="entry name" value="Nucleoside Triphosphate Pyrophosphohydrolase"/>
    <property type="match status" value="1"/>
</dbReference>
<name>A0A1F7Z4P6_9BACT</name>
<evidence type="ECO:0000313" key="1">
    <source>
        <dbReference type="EMBL" id="OGM34517.1"/>
    </source>
</evidence>
<comment type="caution">
    <text evidence="1">The sequence shown here is derived from an EMBL/GenBank/DDBJ whole genome shotgun (WGS) entry which is preliminary data.</text>
</comment>
<accession>A0A1F7Z4P6</accession>
<dbReference type="AlphaFoldDB" id="A0A1F7Z4P6"/>
<dbReference type="SUPFAM" id="SSF55811">
    <property type="entry name" value="Nudix"/>
    <property type="match status" value="1"/>
</dbReference>
<reference evidence="1 2" key="1">
    <citation type="journal article" date="2016" name="Nat. Commun.">
        <title>Thousands of microbial genomes shed light on interconnected biogeochemical processes in an aquifer system.</title>
        <authorList>
            <person name="Anantharaman K."/>
            <person name="Brown C.T."/>
            <person name="Hug L.A."/>
            <person name="Sharon I."/>
            <person name="Castelle C.J."/>
            <person name="Probst A.J."/>
            <person name="Thomas B.C."/>
            <person name="Singh A."/>
            <person name="Wilkins M.J."/>
            <person name="Karaoz U."/>
            <person name="Brodie E.L."/>
            <person name="Williams K.H."/>
            <person name="Hubbard S.S."/>
            <person name="Banfield J.F."/>
        </authorList>
    </citation>
    <scope>NUCLEOTIDE SEQUENCE [LARGE SCALE GENOMIC DNA]</scope>
</reference>
<dbReference type="STRING" id="1802505.A3D01_03165"/>
<proteinExistence type="predicted"/>
<dbReference type="Proteomes" id="UP000177169">
    <property type="component" value="Unassembled WGS sequence"/>
</dbReference>
<dbReference type="InterPro" id="IPR015797">
    <property type="entry name" value="NUDIX_hydrolase-like_dom_sf"/>
</dbReference>
<evidence type="ECO:0000313" key="2">
    <source>
        <dbReference type="Proteomes" id="UP000177169"/>
    </source>
</evidence>
<protein>
    <recommendedName>
        <fullName evidence="3">Nudix hydrolase domain-containing protein</fullName>
    </recommendedName>
</protein>
<evidence type="ECO:0008006" key="3">
    <source>
        <dbReference type="Google" id="ProtNLM"/>
    </source>
</evidence>
<sequence length="149" mass="17380">MNKNLVLVSGAIVFREQHNKPEWFLIKHQDDDVWEIPKVTVRRGESSVRAALRMMGEKAFMTTRVLEEVGRAGGVTNINGKIVPQRYLYYLMLSKSFAKDIIGFPDANWFDYSQTVKKLSSKREKTMLKEARGVYKKWKKERKAKKKNP</sequence>